<dbReference type="GO" id="GO:0050660">
    <property type="term" value="F:flavin adenine dinucleotide binding"/>
    <property type="evidence" value="ECO:0007669"/>
    <property type="project" value="InterPro"/>
</dbReference>
<dbReference type="InterPro" id="IPR046373">
    <property type="entry name" value="Acyl-CoA_Oxase/DH_mid-dom_sf"/>
</dbReference>
<comment type="subcellular location">
    <subcellularLocation>
        <location evidence="2">Membrane</location>
        <topology evidence="2">Peripheral membrane protein</topology>
    </subcellularLocation>
</comment>
<comment type="cofactor">
    <cofactor evidence="1 12">
        <name>FAD</name>
        <dbReference type="ChEBI" id="CHEBI:57692"/>
    </cofactor>
</comment>
<dbReference type="Pfam" id="PF02770">
    <property type="entry name" value="Acyl-CoA_dh_M"/>
    <property type="match status" value="1"/>
</dbReference>
<dbReference type="PANTHER" id="PTHR43884:SF9">
    <property type="entry name" value="COMPLEX I ASSEMBLY FACTOR ACAD9, MITOCHONDRIAL"/>
    <property type="match status" value="1"/>
</dbReference>
<sequence length="586" mass="64034">MGEDLSNETPANGSDEPPASSFTKSLFRGELHDEMLSPYPRLSGDERVRADELIAAVHEVAERHHDPWEIERRGWIGDEFLAALGEEGLLGLSVPTELGGQGLSQTAYCRVSEEFGRIDGTLAVVMGVHQSLGTKAIQLFGTQEQRERWLPDLARGSKLAAFALTEPGAGSDASSLATRATPQADGSWRLDGEKRWIGNGDKDVLVAFASIVGEDGGGHIALVVEQGMEGLSSPFGYETMGLKGNALRHVRFDGVRVPPENVLGEPGEGFGVAMHVLNHGRMSLGTGAVGGAKRLLELAINHTRSRRQFGHPLADFGLVREKVAWTVAHTYAIEAMAYQTTGLHDAGVPDVALESAMVKIASTEFLWYAANRAFQLAGGSAYMAGSPYEKILRDIRVYPIFEGANDVLRLFVAMAGLKPLGDELREVASFELTQPVRTIGLIADYVLGRVQRELRSDRMTSAHASLSDLAQPVASQVGDLRGASEQLLRRHGRGVTEQQGQLKRLAHVAMDLYAQAAVVSRLTRRIDEVGVEMVGEERELAETFCARSQQRVRRHLRQLEDNDDDRLDAIARVAYEEGGYRYDVFR</sequence>
<keyword evidence="4" id="KW-0597">Phosphoprotein</keyword>
<dbReference type="PROSITE" id="PS00072">
    <property type="entry name" value="ACYL_COA_DH_1"/>
    <property type="match status" value="1"/>
</dbReference>
<dbReference type="FunFam" id="1.10.540.10:FF:000001">
    <property type="entry name" value="Very long-chain-specific acyl-CoA dehydrogenase, mitochondrial"/>
    <property type="match status" value="1"/>
</dbReference>
<evidence type="ECO:0000256" key="12">
    <source>
        <dbReference type="RuleBase" id="RU362125"/>
    </source>
</evidence>
<evidence type="ECO:0000256" key="2">
    <source>
        <dbReference type="ARBA" id="ARBA00004170"/>
    </source>
</evidence>
<comment type="similarity">
    <text evidence="3 12">Belongs to the acyl-CoA dehydrogenase family.</text>
</comment>
<dbReference type="GO" id="GO:0016020">
    <property type="term" value="C:membrane"/>
    <property type="evidence" value="ECO:0007669"/>
    <property type="project" value="UniProtKB-SubCell"/>
</dbReference>
<evidence type="ECO:0000313" key="18">
    <source>
        <dbReference type="EMBL" id="QBI20653.1"/>
    </source>
</evidence>
<comment type="catalytic activity">
    <reaction evidence="10">
        <text>eicosanoyl-CoA + oxidized [electron-transfer flavoprotein] + H(+) = (2E)-eicosenoyl-CoA + reduced [electron-transfer flavoprotein]</text>
        <dbReference type="Rhea" id="RHEA:47236"/>
        <dbReference type="Rhea" id="RHEA-COMP:10685"/>
        <dbReference type="Rhea" id="RHEA-COMP:10686"/>
        <dbReference type="ChEBI" id="CHEBI:15378"/>
        <dbReference type="ChEBI" id="CHEBI:57380"/>
        <dbReference type="ChEBI" id="CHEBI:57692"/>
        <dbReference type="ChEBI" id="CHEBI:58307"/>
        <dbReference type="ChEBI" id="CHEBI:74691"/>
    </reaction>
    <physiologicalReaction direction="left-to-right" evidence="10">
        <dbReference type="Rhea" id="RHEA:47237"/>
    </physiologicalReaction>
</comment>
<evidence type="ECO:0000256" key="7">
    <source>
        <dbReference type="ARBA" id="ARBA00022946"/>
    </source>
</evidence>
<keyword evidence="5 12" id="KW-0285">Flavoprotein</keyword>
<dbReference type="SUPFAM" id="SSF47203">
    <property type="entry name" value="Acyl-CoA dehydrogenase C-terminal domain-like"/>
    <property type="match status" value="1"/>
</dbReference>
<evidence type="ECO:0000313" key="19">
    <source>
        <dbReference type="Proteomes" id="UP000291469"/>
    </source>
</evidence>
<evidence type="ECO:0000256" key="11">
    <source>
        <dbReference type="ARBA" id="ARBA00049224"/>
    </source>
</evidence>
<protein>
    <submittedName>
        <fullName evidence="18">Acyl-CoA dehydrogenase</fullName>
    </submittedName>
</protein>
<dbReference type="OrthoDB" id="8876745at2"/>
<keyword evidence="9" id="KW-0472">Membrane</keyword>
<evidence type="ECO:0000256" key="4">
    <source>
        <dbReference type="ARBA" id="ARBA00022553"/>
    </source>
</evidence>
<dbReference type="InterPro" id="IPR036250">
    <property type="entry name" value="AcylCo_DH-like_C"/>
</dbReference>
<evidence type="ECO:0000259" key="17">
    <source>
        <dbReference type="Pfam" id="PF21343"/>
    </source>
</evidence>
<dbReference type="Pfam" id="PF02771">
    <property type="entry name" value="Acyl-CoA_dh_N"/>
    <property type="match status" value="1"/>
</dbReference>
<keyword evidence="6 12" id="KW-0274">FAD</keyword>
<gene>
    <name evidence="18" type="ORF">ER308_14530</name>
</gene>
<comment type="catalytic activity">
    <reaction evidence="11">
        <text>octadecanoyl-CoA + oxidized [electron-transfer flavoprotein] + H(+) = (2E)-octadecenoyl-CoA + reduced [electron-transfer flavoprotein]</text>
        <dbReference type="Rhea" id="RHEA:47240"/>
        <dbReference type="Rhea" id="RHEA-COMP:10685"/>
        <dbReference type="Rhea" id="RHEA-COMP:10686"/>
        <dbReference type="ChEBI" id="CHEBI:15378"/>
        <dbReference type="ChEBI" id="CHEBI:57394"/>
        <dbReference type="ChEBI" id="CHEBI:57692"/>
        <dbReference type="ChEBI" id="CHEBI:58307"/>
        <dbReference type="ChEBI" id="CHEBI:71412"/>
    </reaction>
    <physiologicalReaction direction="left-to-right" evidence="11">
        <dbReference type="Rhea" id="RHEA:47241"/>
    </physiologicalReaction>
</comment>
<dbReference type="Pfam" id="PF21343">
    <property type="entry name" value="ACAD9-ACADV_C"/>
    <property type="match status" value="1"/>
</dbReference>
<organism evidence="18 19">
    <name type="scientific">Egibacter rhizosphaerae</name>
    <dbReference type="NCBI Taxonomy" id="1670831"/>
    <lineage>
        <taxon>Bacteria</taxon>
        <taxon>Bacillati</taxon>
        <taxon>Actinomycetota</taxon>
        <taxon>Nitriliruptoria</taxon>
        <taxon>Egibacterales</taxon>
        <taxon>Egibacteraceae</taxon>
        <taxon>Egibacter</taxon>
    </lineage>
</organism>
<evidence type="ECO:0000256" key="1">
    <source>
        <dbReference type="ARBA" id="ARBA00001974"/>
    </source>
</evidence>
<reference evidence="18 19" key="1">
    <citation type="submission" date="2019-01" db="EMBL/GenBank/DDBJ databases">
        <title>Egibacter rhizosphaerae EGI 80759T.</title>
        <authorList>
            <person name="Chen D.-D."/>
            <person name="Tian Y."/>
            <person name="Jiao J.-Y."/>
            <person name="Zhang X.-T."/>
            <person name="Zhang Y.-G."/>
            <person name="Zhang Y."/>
            <person name="Xiao M."/>
            <person name="Shu W.-S."/>
            <person name="Li W.-J."/>
        </authorList>
    </citation>
    <scope>NUCLEOTIDE SEQUENCE [LARGE SCALE GENOMIC DNA]</scope>
    <source>
        <strain evidence="18 19">EGI 80759</strain>
    </source>
</reference>
<dbReference type="PANTHER" id="PTHR43884">
    <property type="entry name" value="ACYL-COA DEHYDROGENASE"/>
    <property type="match status" value="1"/>
</dbReference>
<evidence type="ECO:0000256" key="8">
    <source>
        <dbReference type="ARBA" id="ARBA00023002"/>
    </source>
</evidence>
<evidence type="ECO:0000259" key="14">
    <source>
        <dbReference type="Pfam" id="PF00441"/>
    </source>
</evidence>
<keyword evidence="7" id="KW-0809">Transit peptide</keyword>
<feature type="domain" description="Acyl-CoA dehydrogenase/oxidase N-terminal" evidence="16">
    <location>
        <begin position="52"/>
        <end position="156"/>
    </location>
</feature>
<dbReference type="InterPro" id="IPR006089">
    <property type="entry name" value="Acyl-CoA_DH_CS"/>
</dbReference>
<dbReference type="GO" id="GO:0006631">
    <property type="term" value="P:fatty acid metabolic process"/>
    <property type="evidence" value="ECO:0007669"/>
    <property type="project" value="UniProtKB-ARBA"/>
</dbReference>
<dbReference type="InterPro" id="IPR013786">
    <property type="entry name" value="AcylCoA_DH/ox_N"/>
</dbReference>
<dbReference type="SUPFAM" id="SSF56645">
    <property type="entry name" value="Acyl-CoA dehydrogenase NM domain-like"/>
    <property type="match status" value="1"/>
</dbReference>
<keyword evidence="19" id="KW-1185">Reference proteome</keyword>
<accession>A0A411YHF3</accession>
<dbReference type="EMBL" id="CP036402">
    <property type="protein sequence ID" value="QBI20653.1"/>
    <property type="molecule type" value="Genomic_DNA"/>
</dbReference>
<dbReference type="Proteomes" id="UP000291469">
    <property type="component" value="Chromosome"/>
</dbReference>
<dbReference type="InterPro" id="IPR009075">
    <property type="entry name" value="AcylCo_DH/oxidase_C"/>
</dbReference>
<dbReference type="Gene3D" id="1.10.540.10">
    <property type="entry name" value="Acyl-CoA dehydrogenase/oxidase, N-terminal domain"/>
    <property type="match status" value="1"/>
</dbReference>
<evidence type="ECO:0000256" key="6">
    <source>
        <dbReference type="ARBA" id="ARBA00022827"/>
    </source>
</evidence>
<feature type="domain" description="Acyl-CoA oxidase/dehydrogenase middle" evidence="15">
    <location>
        <begin position="161"/>
        <end position="255"/>
    </location>
</feature>
<dbReference type="Gene3D" id="1.20.140.10">
    <property type="entry name" value="Butyryl-CoA Dehydrogenase, subunit A, domain 3"/>
    <property type="match status" value="2"/>
</dbReference>
<evidence type="ECO:0000256" key="9">
    <source>
        <dbReference type="ARBA" id="ARBA00023136"/>
    </source>
</evidence>
<dbReference type="Gene3D" id="2.40.110.10">
    <property type="entry name" value="Butyryl-CoA Dehydrogenase, subunit A, domain 2"/>
    <property type="match status" value="1"/>
</dbReference>
<evidence type="ECO:0000256" key="13">
    <source>
        <dbReference type="SAM" id="MobiDB-lite"/>
    </source>
</evidence>
<dbReference type="InterPro" id="IPR037069">
    <property type="entry name" value="AcylCoA_DH/ox_N_sf"/>
</dbReference>
<dbReference type="AlphaFoldDB" id="A0A411YHF3"/>
<evidence type="ECO:0000259" key="16">
    <source>
        <dbReference type="Pfam" id="PF02771"/>
    </source>
</evidence>
<feature type="region of interest" description="Disordered" evidence="13">
    <location>
        <begin position="1"/>
        <end position="24"/>
    </location>
</feature>
<dbReference type="KEGG" id="erz:ER308_14530"/>
<name>A0A411YHF3_9ACTN</name>
<dbReference type="Pfam" id="PF00441">
    <property type="entry name" value="Acyl-CoA_dh_1"/>
    <property type="match status" value="1"/>
</dbReference>
<dbReference type="InterPro" id="IPR006091">
    <property type="entry name" value="Acyl-CoA_Oxase/DH_mid-dom"/>
</dbReference>
<proteinExistence type="inferred from homology"/>
<feature type="domain" description="ACAD9/ACADV-like C-terminal" evidence="17">
    <location>
        <begin position="465"/>
        <end position="576"/>
    </location>
</feature>
<evidence type="ECO:0000259" key="15">
    <source>
        <dbReference type="Pfam" id="PF02770"/>
    </source>
</evidence>
<evidence type="ECO:0000256" key="10">
    <source>
        <dbReference type="ARBA" id="ARBA00049140"/>
    </source>
</evidence>
<evidence type="ECO:0000256" key="5">
    <source>
        <dbReference type="ARBA" id="ARBA00022630"/>
    </source>
</evidence>
<dbReference type="InterPro" id="IPR049448">
    <property type="entry name" value="ACAD9/ACADV-like_C"/>
</dbReference>
<evidence type="ECO:0000256" key="3">
    <source>
        <dbReference type="ARBA" id="ARBA00009347"/>
    </source>
</evidence>
<dbReference type="InterPro" id="IPR009100">
    <property type="entry name" value="AcylCoA_DH/oxidase_NM_dom_sf"/>
</dbReference>
<dbReference type="RefSeq" id="WP_131155648.1">
    <property type="nucleotide sequence ID" value="NZ_CP036402.1"/>
</dbReference>
<keyword evidence="8 12" id="KW-0560">Oxidoreductase</keyword>
<feature type="domain" description="Acyl-CoA dehydrogenase/oxidase C-terminal" evidence="14">
    <location>
        <begin position="267"/>
        <end position="415"/>
    </location>
</feature>
<dbReference type="GO" id="GO:0003995">
    <property type="term" value="F:acyl-CoA dehydrogenase activity"/>
    <property type="evidence" value="ECO:0007669"/>
    <property type="project" value="InterPro"/>
</dbReference>